<proteinExistence type="predicted"/>
<keyword evidence="3" id="KW-1185">Reference proteome</keyword>
<evidence type="ECO:0000256" key="1">
    <source>
        <dbReference type="SAM" id="Phobius"/>
    </source>
</evidence>
<feature type="transmembrane region" description="Helical" evidence="1">
    <location>
        <begin position="117"/>
        <end position="138"/>
    </location>
</feature>
<name>A0ABU8BU20_9RHOB</name>
<feature type="transmembrane region" description="Helical" evidence="1">
    <location>
        <begin position="252"/>
        <end position="273"/>
    </location>
</feature>
<keyword evidence="1" id="KW-1133">Transmembrane helix</keyword>
<reference evidence="2" key="1">
    <citation type="submission" date="2024-02" db="EMBL/GenBank/DDBJ databases">
        <title>Genome sequences of strain Gemmobacter sp. JM10B15.</title>
        <authorList>
            <person name="Zhang M."/>
        </authorList>
    </citation>
    <scope>NUCLEOTIDE SEQUENCE</scope>
    <source>
        <strain evidence="2">JM10B15</strain>
    </source>
</reference>
<dbReference type="Proteomes" id="UP001431963">
    <property type="component" value="Unassembled WGS sequence"/>
</dbReference>
<evidence type="ECO:0000313" key="3">
    <source>
        <dbReference type="Proteomes" id="UP001431963"/>
    </source>
</evidence>
<evidence type="ECO:0000313" key="2">
    <source>
        <dbReference type="EMBL" id="MEH7828196.1"/>
    </source>
</evidence>
<protein>
    <recommendedName>
        <fullName evidence="4">DUF4239 domain-containing protein</fullName>
    </recommendedName>
</protein>
<gene>
    <name evidence="2" type="ORF">V6590_08540</name>
</gene>
<dbReference type="RefSeq" id="WP_335421925.1">
    <property type="nucleotide sequence ID" value="NZ_JBALHR010000004.1"/>
</dbReference>
<feature type="transmembrane region" description="Helical" evidence="1">
    <location>
        <begin position="87"/>
        <end position="105"/>
    </location>
</feature>
<evidence type="ECO:0008006" key="4">
    <source>
        <dbReference type="Google" id="ProtNLM"/>
    </source>
</evidence>
<organism evidence="2 3">
    <name type="scientific">Gemmobacter denitrificans</name>
    <dbReference type="NCBI Taxonomy" id="3123040"/>
    <lineage>
        <taxon>Bacteria</taxon>
        <taxon>Pseudomonadati</taxon>
        <taxon>Pseudomonadota</taxon>
        <taxon>Alphaproteobacteria</taxon>
        <taxon>Rhodobacterales</taxon>
        <taxon>Paracoccaceae</taxon>
        <taxon>Gemmobacter</taxon>
    </lineage>
</organism>
<feature type="transmembrane region" description="Helical" evidence="1">
    <location>
        <begin position="159"/>
        <end position="181"/>
    </location>
</feature>
<comment type="caution">
    <text evidence="2">The sequence shown here is derived from an EMBL/GenBank/DDBJ whole genome shotgun (WGS) entry which is preliminary data.</text>
</comment>
<feature type="transmembrane region" description="Helical" evidence="1">
    <location>
        <begin position="40"/>
        <end position="57"/>
    </location>
</feature>
<keyword evidence="1" id="KW-0472">Membrane</keyword>
<keyword evidence="1" id="KW-0812">Transmembrane</keyword>
<accession>A0ABU8BU20</accession>
<sequence>MPAPPRLPALTVALVTLLPVPGHAESAQTSAFALTTMETLILAALALALVVMIWVIAHDINQRDKEMEAKASPNALDLVQMPRAARFLLMALAGLAALVAFVVLITCREGCQNSNGFIWVAALILIGIAAFTGIMSLLSRAAYRIGMIDGRHPFGLPEGSIRAILTMAFIVLVGVLSAFLITSYNDRSPFAATSLLLAVETDRQAARSLRQQLQTQLGSDALVVLQEARQGADTIWQVAAFPKVDNSMADDVAKQTLTMISTILAAMIGFYFAERSGAANAGDPVAAGDKERRAVLRSLVNDVGQMTEQLQQRLQAQTSRMTTLSADSPDRKAAETEREGMEKVIAESDPLLQRAKTLLDDPKTTLQQLTELIRSLEATRSNFAAFKP</sequence>
<dbReference type="EMBL" id="JBALHR010000004">
    <property type="protein sequence ID" value="MEH7828196.1"/>
    <property type="molecule type" value="Genomic_DNA"/>
</dbReference>